<accession>A0AAV0AVP9</accession>
<evidence type="ECO:0000313" key="2">
    <source>
        <dbReference type="EMBL" id="CAH7672336.1"/>
    </source>
</evidence>
<evidence type="ECO:0000256" key="1">
    <source>
        <dbReference type="SAM" id="MobiDB-lite"/>
    </source>
</evidence>
<reference evidence="2" key="1">
    <citation type="submission" date="2022-06" db="EMBL/GenBank/DDBJ databases">
        <authorList>
            <consortium name="SYNGENTA / RWTH Aachen University"/>
        </authorList>
    </citation>
    <scope>NUCLEOTIDE SEQUENCE</scope>
</reference>
<feature type="region of interest" description="Disordered" evidence="1">
    <location>
        <begin position="25"/>
        <end position="44"/>
    </location>
</feature>
<protein>
    <submittedName>
        <fullName evidence="2">Uncharacterized protein</fullName>
    </submittedName>
</protein>
<keyword evidence="3" id="KW-1185">Reference proteome</keyword>
<dbReference type="Proteomes" id="UP001153365">
    <property type="component" value="Unassembled WGS sequence"/>
</dbReference>
<organism evidence="2 3">
    <name type="scientific">Phakopsora pachyrhizi</name>
    <name type="common">Asian soybean rust disease fungus</name>
    <dbReference type="NCBI Taxonomy" id="170000"/>
    <lineage>
        <taxon>Eukaryota</taxon>
        <taxon>Fungi</taxon>
        <taxon>Dikarya</taxon>
        <taxon>Basidiomycota</taxon>
        <taxon>Pucciniomycotina</taxon>
        <taxon>Pucciniomycetes</taxon>
        <taxon>Pucciniales</taxon>
        <taxon>Phakopsoraceae</taxon>
        <taxon>Phakopsora</taxon>
    </lineage>
</organism>
<proteinExistence type="predicted"/>
<dbReference type="AlphaFoldDB" id="A0AAV0AVP9"/>
<name>A0AAV0AVP9_PHAPC</name>
<gene>
    <name evidence="2" type="ORF">PPACK8108_LOCUS7146</name>
</gene>
<sequence>MRMLQTVDVLFDLVSRKTSMSRITSVAGSPLPTKAPSISAGSTTDKRIISPTSYLTVTQGSSINPRTEDEEILQYISQHL</sequence>
<dbReference type="EMBL" id="CALTRL010001385">
    <property type="protein sequence ID" value="CAH7672336.1"/>
    <property type="molecule type" value="Genomic_DNA"/>
</dbReference>
<comment type="caution">
    <text evidence="2">The sequence shown here is derived from an EMBL/GenBank/DDBJ whole genome shotgun (WGS) entry which is preliminary data.</text>
</comment>
<evidence type="ECO:0000313" key="3">
    <source>
        <dbReference type="Proteomes" id="UP001153365"/>
    </source>
</evidence>